<dbReference type="EMBL" id="JBHSAW010000001">
    <property type="protein sequence ID" value="MFC4094349.1"/>
    <property type="molecule type" value="Genomic_DNA"/>
</dbReference>
<organism evidence="1 2">
    <name type="scientific">Euzebyella saccharophila</name>
    <dbReference type="NCBI Taxonomy" id="679664"/>
    <lineage>
        <taxon>Bacteria</taxon>
        <taxon>Pseudomonadati</taxon>
        <taxon>Bacteroidota</taxon>
        <taxon>Flavobacteriia</taxon>
        <taxon>Flavobacteriales</taxon>
        <taxon>Flavobacteriaceae</taxon>
        <taxon>Euzebyella</taxon>
    </lineage>
</organism>
<dbReference type="Pfam" id="PF11138">
    <property type="entry name" value="DUF2911"/>
    <property type="match status" value="1"/>
</dbReference>
<sequence>MAVIFFFVLEPYMREQTKKHSPLKEVVYENDDFHLKVNYSSPLKKSREIFGELVPFDTIWRTGANEPTTFFTEYSIRMADKSLPPGTYSLWTRPNKDSWDIIFNKDIPDWGVTVMSGGKETARNPEEDVIEITVPVERLEKTMENFTIDFEDNGELFMFMAWDNTKVKIPVNN</sequence>
<evidence type="ECO:0000313" key="2">
    <source>
        <dbReference type="Proteomes" id="UP001595814"/>
    </source>
</evidence>
<dbReference type="Proteomes" id="UP001595814">
    <property type="component" value="Unassembled WGS sequence"/>
</dbReference>
<protein>
    <submittedName>
        <fullName evidence="1">DUF2911 domain-containing protein</fullName>
    </submittedName>
</protein>
<dbReference type="RefSeq" id="WP_225621238.1">
    <property type="nucleotide sequence ID" value="NZ_JACYFJ010000004.1"/>
</dbReference>
<reference evidence="2" key="1">
    <citation type="journal article" date="2019" name="Int. J. Syst. Evol. Microbiol.">
        <title>The Global Catalogue of Microorganisms (GCM) 10K type strain sequencing project: providing services to taxonomists for standard genome sequencing and annotation.</title>
        <authorList>
            <consortium name="The Broad Institute Genomics Platform"/>
            <consortium name="The Broad Institute Genome Sequencing Center for Infectious Disease"/>
            <person name="Wu L."/>
            <person name="Ma J."/>
        </authorList>
    </citation>
    <scope>NUCLEOTIDE SEQUENCE [LARGE SCALE GENOMIC DNA]</scope>
    <source>
        <strain evidence="2">CECT 7477</strain>
    </source>
</reference>
<comment type="caution">
    <text evidence="1">The sequence shown here is derived from an EMBL/GenBank/DDBJ whole genome shotgun (WGS) entry which is preliminary data.</text>
</comment>
<evidence type="ECO:0000313" key="1">
    <source>
        <dbReference type="EMBL" id="MFC4094349.1"/>
    </source>
</evidence>
<dbReference type="InterPro" id="IPR021314">
    <property type="entry name" value="DUF2911"/>
</dbReference>
<proteinExistence type="predicted"/>
<name>A0ABV8JIZ8_9FLAO</name>
<accession>A0ABV8JIZ8</accession>
<gene>
    <name evidence="1" type="ORF">ACFOUT_00585</name>
</gene>
<keyword evidence="2" id="KW-1185">Reference proteome</keyword>